<dbReference type="RefSeq" id="WP_344697674.1">
    <property type="nucleotide sequence ID" value="NZ_BAABBM010000001.1"/>
</dbReference>
<evidence type="ECO:0000313" key="2">
    <source>
        <dbReference type="EMBL" id="GAA3885400.1"/>
    </source>
</evidence>
<dbReference type="Proteomes" id="UP001500827">
    <property type="component" value="Unassembled WGS sequence"/>
</dbReference>
<name>A0ABP7KT82_9SPHN</name>
<evidence type="ECO:0000313" key="3">
    <source>
        <dbReference type="Proteomes" id="UP001500827"/>
    </source>
</evidence>
<comment type="caution">
    <text evidence="2">The sequence shown here is derived from an EMBL/GenBank/DDBJ whole genome shotgun (WGS) entry which is preliminary data.</text>
</comment>
<dbReference type="PANTHER" id="PTHR40590">
    <property type="entry name" value="CYTOPLASMIC PROTEIN-RELATED"/>
    <property type="match status" value="1"/>
</dbReference>
<dbReference type="EMBL" id="BAABBM010000001">
    <property type="protein sequence ID" value="GAA3885400.1"/>
    <property type="molecule type" value="Genomic_DNA"/>
</dbReference>
<reference evidence="3" key="1">
    <citation type="journal article" date="2019" name="Int. J. Syst. Evol. Microbiol.">
        <title>The Global Catalogue of Microorganisms (GCM) 10K type strain sequencing project: providing services to taxonomists for standard genome sequencing and annotation.</title>
        <authorList>
            <consortium name="The Broad Institute Genomics Platform"/>
            <consortium name="The Broad Institute Genome Sequencing Center for Infectious Disease"/>
            <person name="Wu L."/>
            <person name="Ma J."/>
        </authorList>
    </citation>
    <scope>NUCLEOTIDE SEQUENCE [LARGE SCALE GENOMIC DNA]</scope>
    <source>
        <strain evidence="3">JCM 17543</strain>
    </source>
</reference>
<dbReference type="Pfam" id="PF01963">
    <property type="entry name" value="TraB_PrgY_gumN"/>
    <property type="match status" value="2"/>
</dbReference>
<evidence type="ECO:0000256" key="1">
    <source>
        <dbReference type="SAM" id="SignalP"/>
    </source>
</evidence>
<keyword evidence="3" id="KW-1185">Reference proteome</keyword>
<organism evidence="2 3">
    <name type="scientific">Sphingomonas limnosediminicola</name>
    <dbReference type="NCBI Taxonomy" id="940133"/>
    <lineage>
        <taxon>Bacteria</taxon>
        <taxon>Pseudomonadati</taxon>
        <taxon>Pseudomonadota</taxon>
        <taxon>Alphaproteobacteria</taxon>
        <taxon>Sphingomonadales</taxon>
        <taxon>Sphingomonadaceae</taxon>
        <taxon>Sphingomonas</taxon>
    </lineage>
</organism>
<sequence>MLAVLAAASLAAAIPAVPAAAPAAAPVNTKTNPAMFVVSDNDTTVYIFGTFHALDGKGEWFNDQVKDAFEQSDELVLETVIPEHAGKPVIVGPAASQPLRVVAPSASFLASTRMAINAGKAQGMQVGNGADMVLRHAADAEGKPVEGLETLESQINMFATMKPTPATTTATAKDSTLNLSKSMADMQSAWKRGDQSVFVHMLSYLENSSPDTYRVMFTERNGRWADWIRARMQTPGTVFVAVGAGHLAGKDSVLVQLGERGIYSTRVN</sequence>
<dbReference type="CDD" id="cd14789">
    <property type="entry name" value="Tiki"/>
    <property type="match status" value="1"/>
</dbReference>
<dbReference type="InterPro" id="IPR002816">
    <property type="entry name" value="TraB/PrgY/GumN_fam"/>
</dbReference>
<feature type="signal peptide" evidence="1">
    <location>
        <begin position="1"/>
        <end position="19"/>
    </location>
</feature>
<keyword evidence="1" id="KW-0732">Signal</keyword>
<gene>
    <name evidence="2" type="ORF">GCM10022276_00350</name>
</gene>
<dbReference type="PANTHER" id="PTHR40590:SF1">
    <property type="entry name" value="CYTOPLASMIC PROTEIN"/>
    <property type="match status" value="1"/>
</dbReference>
<dbReference type="InterPro" id="IPR047111">
    <property type="entry name" value="YbaP-like"/>
</dbReference>
<proteinExistence type="predicted"/>
<accession>A0ABP7KT82</accession>
<protein>
    <submittedName>
        <fullName evidence="2">TraB/GumN family protein</fullName>
    </submittedName>
</protein>
<feature type="chain" id="PRO_5045395402" evidence="1">
    <location>
        <begin position="20"/>
        <end position="268"/>
    </location>
</feature>